<dbReference type="GO" id="GO:0000209">
    <property type="term" value="P:protein polyubiquitination"/>
    <property type="evidence" value="ECO:0007669"/>
    <property type="project" value="TreeGrafter"/>
</dbReference>
<dbReference type="GO" id="GO:0043161">
    <property type="term" value="P:proteasome-mediated ubiquitin-dependent protein catabolic process"/>
    <property type="evidence" value="ECO:0007669"/>
    <property type="project" value="TreeGrafter"/>
</dbReference>
<dbReference type="KEGG" id="aplc:110990917"/>
<dbReference type="GO" id="GO:0008270">
    <property type="term" value="F:zinc ion binding"/>
    <property type="evidence" value="ECO:0007669"/>
    <property type="project" value="UniProtKB-KW"/>
</dbReference>
<dbReference type="GeneID" id="110990917"/>
<dbReference type="Gene3D" id="2.120.10.30">
    <property type="entry name" value="TolB, C-terminal domain"/>
    <property type="match status" value="1"/>
</dbReference>
<proteinExistence type="predicted"/>
<gene>
    <name evidence="2" type="primary">LOC110990917</name>
</gene>
<dbReference type="AlphaFoldDB" id="A0A8B8A440"/>
<protein>
    <submittedName>
        <fullName evidence="2">Uncharacterized protein LOC110990917</fullName>
    </submittedName>
</protein>
<dbReference type="InterPro" id="IPR050952">
    <property type="entry name" value="TRIM-NHL_E3_ligases"/>
</dbReference>
<dbReference type="OrthoDB" id="10039644at2759"/>
<reference evidence="2" key="1">
    <citation type="submission" date="2025-08" db="UniProtKB">
        <authorList>
            <consortium name="RefSeq"/>
        </authorList>
    </citation>
    <scope>IDENTIFICATION</scope>
</reference>
<evidence type="ECO:0000313" key="2">
    <source>
        <dbReference type="RefSeq" id="XP_022111690.1"/>
    </source>
</evidence>
<dbReference type="InterPro" id="IPR011042">
    <property type="entry name" value="6-blade_b-propeller_TolB-like"/>
</dbReference>
<dbReference type="CDD" id="cd05819">
    <property type="entry name" value="NHL"/>
    <property type="match status" value="1"/>
</dbReference>
<accession>A0A8B8A440</accession>
<organism evidence="1 2">
    <name type="scientific">Acanthaster planci</name>
    <name type="common">Crown-of-thorns starfish</name>
    <dbReference type="NCBI Taxonomy" id="133434"/>
    <lineage>
        <taxon>Eukaryota</taxon>
        <taxon>Metazoa</taxon>
        <taxon>Echinodermata</taxon>
        <taxon>Eleutherozoa</taxon>
        <taxon>Asterozoa</taxon>
        <taxon>Asteroidea</taxon>
        <taxon>Valvatacea</taxon>
        <taxon>Valvatida</taxon>
        <taxon>Acanthasteridae</taxon>
        <taxon>Acanthaster</taxon>
    </lineage>
</organism>
<dbReference type="SUPFAM" id="SSF101898">
    <property type="entry name" value="NHL repeat"/>
    <property type="match status" value="1"/>
</dbReference>
<sequence>MADRACRDIIAKEEEEIAKIKNKSCLLREKLKQITEQRDKKFVEIQKSNHDHINRAEQIVATVNDLMRQADDFELLDLKPKVMHNLQFQEKLQLNRAQLDLSFIGVKYQDVVRDLDLGEIMQEEKWQLKVEFGEGRGDRALNCATDVAFMTNGDVTVTDTDKKQVMIFTSSGKYKGTLGRDKLEDPWGTAVTCDNLLLVTDGKHVKMFDSDLEFVRQLSPVPKDAQDYADIDVCGIAVDKQNRIAVADRGRKLISLHNLDGSLITTIAHGMVAWGLAVGVQECVIFANYHQNKLICVTYQGTEKFSVSTSFNGKPVWPYGVCCSETGDIYVTVDTALEGGIGKVLQYTPEGIFVGQVADGLFNPYGLSFAPNRDLAAADQVSLKIYQRVTLSTVTTFPGK</sequence>
<dbReference type="PANTHER" id="PTHR24104">
    <property type="entry name" value="E3 UBIQUITIN-PROTEIN LIGASE NHLRC1-RELATED"/>
    <property type="match status" value="1"/>
</dbReference>
<dbReference type="GO" id="GO:0061630">
    <property type="term" value="F:ubiquitin protein ligase activity"/>
    <property type="evidence" value="ECO:0007669"/>
    <property type="project" value="TreeGrafter"/>
</dbReference>
<dbReference type="PANTHER" id="PTHR24104:SF25">
    <property type="entry name" value="PROTEIN LIN-41"/>
    <property type="match status" value="1"/>
</dbReference>
<dbReference type="Proteomes" id="UP000694845">
    <property type="component" value="Unplaced"/>
</dbReference>
<dbReference type="RefSeq" id="XP_022111690.1">
    <property type="nucleotide sequence ID" value="XM_022255998.1"/>
</dbReference>
<evidence type="ECO:0000313" key="1">
    <source>
        <dbReference type="Proteomes" id="UP000694845"/>
    </source>
</evidence>
<keyword evidence="1" id="KW-1185">Reference proteome</keyword>
<name>A0A8B8A440_ACAPL</name>